<evidence type="ECO:0000259" key="18">
    <source>
        <dbReference type="Pfam" id="PF08409"/>
    </source>
</evidence>
<evidence type="ECO:0000256" key="12">
    <source>
        <dbReference type="ARBA" id="ARBA00022989"/>
    </source>
</evidence>
<protein>
    <recommendedName>
        <fullName evidence="6">dolichyl-phosphate-mannose--protein mannosyltransferase</fullName>
        <ecNumber evidence="6">2.4.1.109</ecNumber>
    </recommendedName>
</protein>
<evidence type="ECO:0000256" key="11">
    <source>
        <dbReference type="ARBA" id="ARBA00022824"/>
    </source>
</evidence>
<reference evidence="20" key="1">
    <citation type="submission" date="2025-08" db="UniProtKB">
        <authorList>
            <consortium name="RefSeq"/>
        </authorList>
    </citation>
    <scope>IDENTIFICATION</scope>
    <source>
        <strain evidence="20">15085-1641.00</strain>
        <tissue evidence="20">Whole body</tissue>
    </source>
</reference>
<dbReference type="Pfam" id="PF13414">
    <property type="entry name" value="TPR_11"/>
    <property type="match status" value="1"/>
</dbReference>
<dbReference type="SUPFAM" id="SSF48439">
    <property type="entry name" value="Protein prenylyltransferase"/>
    <property type="match status" value="1"/>
</dbReference>
<dbReference type="OrthoDB" id="19588at2759"/>
<evidence type="ECO:0000313" key="19">
    <source>
        <dbReference type="Proteomes" id="UP000504633"/>
    </source>
</evidence>
<evidence type="ECO:0000256" key="16">
    <source>
        <dbReference type="PROSITE-ProRule" id="PRU00339"/>
    </source>
</evidence>
<comment type="similarity">
    <text evidence="5">Belongs to the TMTC family.</text>
</comment>
<keyword evidence="12 17" id="KW-1133">Transmembrane helix</keyword>
<proteinExistence type="inferred from homology"/>
<dbReference type="OMA" id="HWQHAVA"/>
<feature type="repeat" description="TPR" evidence="16">
    <location>
        <begin position="449"/>
        <end position="482"/>
    </location>
</feature>
<keyword evidence="7" id="KW-0808">Transferase</keyword>
<dbReference type="RefSeq" id="XP_023164241.2">
    <property type="nucleotide sequence ID" value="XM_023308473.2"/>
</dbReference>
<evidence type="ECO:0000256" key="10">
    <source>
        <dbReference type="ARBA" id="ARBA00022803"/>
    </source>
</evidence>
<dbReference type="Pfam" id="PF08409">
    <property type="entry name" value="TMTC_DUF1736"/>
    <property type="match status" value="1"/>
</dbReference>
<dbReference type="GO" id="GO:0030968">
    <property type="term" value="P:endoplasmic reticulum unfolded protein response"/>
    <property type="evidence" value="ECO:0007669"/>
    <property type="project" value="TreeGrafter"/>
</dbReference>
<keyword evidence="19" id="KW-1185">Reference proteome</keyword>
<organism evidence="19 20">
    <name type="scientific">Drosophila hydei</name>
    <name type="common">Fruit fly</name>
    <dbReference type="NCBI Taxonomy" id="7224"/>
    <lineage>
        <taxon>Eukaryota</taxon>
        <taxon>Metazoa</taxon>
        <taxon>Ecdysozoa</taxon>
        <taxon>Arthropoda</taxon>
        <taxon>Hexapoda</taxon>
        <taxon>Insecta</taxon>
        <taxon>Pterygota</taxon>
        <taxon>Neoptera</taxon>
        <taxon>Endopterygota</taxon>
        <taxon>Diptera</taxon>
        <taxon>Brachycera</taxon>
        <taxon>Muscomorpha</taxon>
        <taxon>Ephydroidea</taxon>
        <taxon>Drosophilidae</taxon>
        <taxon>Drosophila</taxon>
    </lineage>
</organism>
<dbReference type="PANTHER" id="PTHR44227">
    <property type="match status" value="1"/>
</dbReference>
<dbReference type="GO" id="GO:0016020">
    <property type="term" value="C:membrane"/>
    <property type="evidence" value="ECO:0007669"/>
    <property type="project" value="UniProtKB-SubCell"/>
</dbReference>
<evidence type="ECO:0000256" key="3">
    <source>
        <dbReference type="ARBA" id="ARBA00004240"/>
    </source>
</evidence>
<dbReference type="InterPro" id="IPR019734">
    <property type="entry name" value="TPR_rpt"/>
</dbReference>
<feature type="domain" description="DUF1736" evidence="18">
    <location>
        <begin position="263"/>
        <end position="335"/>
    </location>
</feature>
<evidence type="ECO:0000256" key="2">
    <source>
        <dbReference type="ARBA" id="ARBA00004141"/>
    </source>
</evidence>
<feature type="transmembrane region" description="Helical" evidence="17">
    <location>
        <begin position="15"/>
        <end position="35"/>
    </location>
</feature>
<feature type="repeat" description="TPR" evidence="16">
    <location>
        <begin position="517"/>
        <end position="550"/>
    </location>
</feature>
<keyword evidence="13 17" id="KW-0472">Membrane</keyword>
<feature type="repeat" description="TPR" evidence="16">
    <location>
        <begin position="619"/>
        <end position="652"/>
    </location>
</feature>
<evidence type="ECO:0000256" key="7">
    <source>
        <dbReference type="ARBA" id="ARBA00022679"/>
    </source>
</evidence>
<keyword evidence="11" id="KW-0256">Endoplasmic reticulum</keyword>
<evidence type="ECO:0000256" key="8">
    <source>
        <dbReference type="ARBA" id="ARBA00022692"/>
    </source>
</evidence>
<comment type="catalytic activity">
    <reaction evidence="14">
        <text>a di-trans,poly-cis-dolichyl beta-D-mannosyl phosphate + L-threonyl-[protein] = 3-O-(alpha-D-mannosyl)-L-threonyl-[protein] + a di-trans,poly-cis-dolichyl phosphate + H(+)</text>
        <dbReference type="Rhea" id="RHEA:53396"/>
        <dbReference type="Rhea" id="RHEA-COMP:11060"/>
        <dbReference type="Rhea" id="RHEA-COMP:13547"/>
        <dbReference type="Rhea" id="RHEA-COMP:19498"/>
        <dbReference type="Rhea" id="RHEA-COMP:19501"/>
        <dbReference type="ChEBI" id="CHEBI:15378"/>
        <dbReference type="ChEBI" id="CHEBI:30013"/>
        <dbReference type="ChEBI" id="CHEBI:57683"/>
        <dbReference type="ChEBI" id="CHEBI:58211"/>
        <dbReference type="ChEBI" id="CHEBI:137323"/>
        <dbReference type="EC" id="2.4.1.109"/>
    </reaction>
</comment>
<name>A0A6J1LBS8_DROHY</name>
<comment type="function">
    <text evidence="1">Transfers mannosyl residues to the hydroxyl group of serine or threonine residues.</text>
</comment>
<dbReference type="InterPro" id="IPR011990">
    <property type="entry name" value="TPR-like_helical_dom_sf"/>
</dbReference>
<evidence type="ECO:0000256" key="15">
    <source>
        <dbReference type="ARBA" id="ARBA00045102"/>
    </source>
</evidence>
<comment type="catalytic activity">
    <reaction evidence="15">
        <text>a di-trans,poly-cis-dolichyl beta-D-mannosyl phosphate + L-seryl-[protein] = 3-O-(alpha-D-mannosyl)-L-seryl-[protein] + a di-trans,poly-cis-dolichyl phosphate + H(+)</text>
        <dbReference type="Rhea" id="RHEA:17377"/>
        <dbReference type="Rhea" id="RHEA-COMP:9863"/>
        <dbReference type="Rhea" id="RHEA-COMP:13546"/>
        <dbReference type="Rhea" id="RHEA-COMP:19498"/>
        <dbReference type="Rhea" id="RHEA-COMP:19501"/>
        <dbReference type="ChEBI" id="CHEBI:15378"/>
        <dbReference type="ChEBI" id="CHEBI:29999"/>
        <dbReference type="ChEBI" id="CHEBI:57683"/>
        <dbReference type="ChEBI" id="CHEBI:58211"/>
        <dbReference type="ChEBI" id="CHEBI:137321"/>
        <dbReference type="EC" id="2.4.1.109"/>
    </reaction>
</comment>
<evidence type="ECO:0000256" key="4">
    <source>
        <dbReference type="ARBA" id="ARBA00004922"/>
    </source>
</evidence>
<comment type="pathway">
    <text evidence="4">Protein modification; protein glycosylation.</text>
</comment>
<dbReference type="Pfam" id="PF00515">
    <property type="entry name" value="TPR_1"/>
    <property type="match status" value="1"/>
</dbReference>
<dbReference type="Pfam" id="PF13428">
    <property type="entry name" value="TPR_14"/>
    <property type="match status" value="1"/>
</dbReference>
<evidence type="ECO:0000256" key="6">
    <source>
        <dbReference type="ARBA" id="ARBA00012839"/>
    </source>
</evidence>
<dbReference type="AlphaFoldDB" id="A0A6J1LBS8"/>
<evidence type="ECO:0000256" key="1">
    <source>
        <dbReference type="ARBA" id="ARBA00003582"/>
    </source>
</evidence>
<dbReference type="InterPro" id="IPR052346">
    <property type="entry name" value="O-mannosyl-transferase_TMTC"/>
</dbReference>
<keyword evidence="8 17" id="KW-0812">Transmembrane</keyword>
<dbReference type="GO" id="GO:0004169">
    <property type="term" value="F:dolichyl-phosphate-mannose-protein mannosyltransferase activity"/>
    <property type="evidence" value="ECO:0007669"/>
    <property type="project" value="UniProtKB-EC"/>
</dbReference>
<evidence type="ECO:0000256" key="17">
    <source>
        <dbReference type="SAM" id="Phobius"/>
    </source>
</evidence>
<evidence type="ECO:0000256" key="9">
    <source>
        <dbReference type="ARBA" id="ARBA00022737"/>
    </source>
</evidence>
<gene>
    <name evidence="20" type="primary">LOC111594974</name>
</gene>
<evidence type="ECO:0000256" key="14">
    <source>
        <dbReference type="ARBA" id="ARBA00045085"/>
    </source>
</evidence>
<feature type="transmembrane region" description="Helical" evidence="17">
    <location>
        <begin position="378"/>
        <end position="396"/>
    </location>
</feature>
<evidence type="ECO:0000256" key="5">
    <source>
        <dbReference type="ARBA" id="ARBA00007882"/>
    </source>
</evidence>
<dbReference type="Pfam" id="PF13181">
    <property type="entry name" value="TPR_8"/>
    <property type="match status" value="1"/>
</dbReference>
<sequence>MGNMASLDLRQSSTLHSLVCQSILVLLCLICYGYGGLSGAKFVFDDTVAIVKNKNVNTLPTNWTAIFSHDFWGAPLLSADSHKSFRPLTTLMFHYEYALLGLNAAHMKFLNLLLHCVNTLLMWRLVRSLYVEDIDIERWATISAALFAAHPVHTEAVSGVVGRAELMFGLIHLLCLLLTVASADKQGVSSVSLILLLTAVGMLFKESAVTIPLSCIMLDYFQNGTYMLPLKLQQRVITTRLRYLCYLCGMLSLLILRLWWQNFEAPEFKPVDNPIAHNEQLLTRGLSQQYLYVVNFWLMLCPQWLCFDWALGCINLVTSIWDMRLQAVIAFYSFIIVSVMNFRRLAGLMLGLALMVIPFLPASGIIRVGFVIAERTLYVPSIGFCLVSVYGFLYCYQNYAGNIYCRAALQALLMLLFAVFMIRTRQRAAEWLNEEQLFNSALQVCPNNAKVHYNIARLATDNGNSSRAFQHYLKAVQLYPEYESALMNLGNLYREYGQLQTAEKYIRAALAAYPAFPVAWMNLGIVQSAQKKYDQALDSYRQALKYRSDYAVCYYNMGNLFLEQHQYGEALHHWQHAVAVNPRQPKAWANILTMLDNRGMYEDALRISSQALTQLPNEPSIMFIRANVLGKLKHYMEAETLYKQVLDLEPQNMLYHTNLGVLYHRWDKLDEAIECYQTAISINSLRATTARDNLGKLLKRLNRESYKEPQQ</sequence>
<feature type="transmembrane region" description="Helical" evidence="17">
    <location>
        <begin position="349"/>
        <end position="372"/>
    </location>
</feature>
<keyword evidence="9" id="KW-0677">Repeat</keyword>
<feature type="transmembrane region" description="Helical" evidence="17">
    <location>
        <begin position="403"/>
        <end position="422"/>
    </location>
</feature>
<feature type="transmembrane region" description="Helical" evidence="17">
    <location>
        <begin position="241"/>
        <end position="260"/>
    </location>
</feature>
<feature type="repeat" description="TPR" evidence="16">
    <location>
        <begin position="551"/>
        <end position="584"/>
    </location>
</feature>
<dbReference type="SMART" id="SM00028">
    <property type="entry name" value="TPR"/>
    <property type="match status" value="7"/>
</dbReference>
<dbReference type="GeneID" id="111594974"/>
<comment type="subcellular location">
    <subcellularLocation>
        <location evidence="3">Endoplasmic reticulum</location>
    </subcellularLocation>
    <subcellularLocation>
        <location evidence="2">Membrane</location>
        <topology evidence="2">Multi-pass membrane protein</topology>
    </subcellularLocation>
</comment>
<feature type="repeat" description="TPR" evidence="16">
    <location>
        <begin position="483"/>
        <end position="516"/>
    </location>
</feature>
<feature type="repeat" description="TPR" evidence="16">
    <location>
        <begin position="653"/>
        <end position="686"/>
    </location>
</feature>
<dbReference type="PROSITE" id="PS50005">
    <property type="entry name" value="TPR"/>
    <property type="match status" value="6"/>
</dbReference>
<evidence type="ECO:0000256" key="13">
    <source>
        <dbReference type="ARBA" id="ARBA00023136"/>
    </source>
</evidence>
<dbReference type="Proteomes" id="UP000504633">
    <property type="component" value="Unplaced"/>
</dbReference>
<dbReference type="InterPro" id="IPR013618">
    <property type="entry name" value="TMTC_DUF1736"/>
</dbReference>
<feature type="transmembrane region" description="Helical" evidence="17">
    <location>
        <begin position="323"/>
        <end position="342"/>
    </location>
</feature>
<keyword evidence="10 16" id="KW-0802">TPR repeat</keyword>
<dbReference type="KEGG" id="dhe:111594974"/>
<dbReference type="PANTHER" id="PTHR44227:SF3">
    <property type="entry name" value="PROTEIN O-MANNOSYL-TRANSFERASE TMTC4"/>
    <property type="match status" value="1"/>
</dbReference>
<feature type="transmembrane region" description="Helical" evidence="17">
    <location>
        <begin position="193"/>
        <end position="221"/>
    </location>
</feature>
<accession>A0A6J1LBS8</accession>
<dbReference type="CTD" id="84899"/>
<evidence type="ECO:0000313" key="20">
    <source>
        <dbReference type="RefSeq" id="XP_023164241.2"/>
    </source>
</evidence>
<dbReference type="Gene3D" id="1.25.40.10">
    <property type="entry name" value="Tetratricopeptide repeat domain"/>
    <property type="match status" value="4"/>
</dbReference>
<dbReference type="EC" id="2.4.1.109" evidence="6"/>
<dbReference type="UniPathway" id="UPA00378"/>
<feature type="transmembrane region" description="Helical" evidence="17">
    <location>
        <begin position="160"/>
        <end position="181"/>
    </location>
</feature>
<dbReference type="GO" id="GO:0005783">
    <property type="term" value="C:endoplasmic reticulum"/>
    <property type="evidence" value="ECO:0007669"/>
    <property type="project" value="UniProtKB-SubCell"/>
</dbReference>